<keyword evidence="7" id="KW-1185">Reference proteome</keyword>
<dbReference type="GO" id="GO:0006355">
    <property type="term" value="P:regulation of DNA-templated transcription"/>
    <property type="evidence" value="ECO:0007669"/>
    <property type="project" value="InterPro"/>
</dbReference>
<dbReference type="InterPro" id="IPR036638">
    <property type="entry name" value="HLH_DNA-bd_sf"/>
</dbReference>
<evidence type="ECO:0000256" key="4">
    <source>
        <dbReference type="ARBA" id="ARBA00023242"/>
    </source>
</evidence>
<sequence length="222" mass="24712">MQNSSSSSSLMVKQEFFTKWKKGLKIYSAFNKEMTIMERKRAIKLSADVAIASTRSATTQWSRAVVAEVSSSAAGAARIAAEEILGRKLSTERRKAQAGKKIVRRRRKAAARGAVRSSAAAVAKKVVRNRRRVLKRLIPGWKKLDEICLIKETLDYIASLQVQVDVMRHLANADEAAIGWGRSWSWSRPGSTAEFGSFSEVLTDRLWGRPTPPGSVIDMLYQ</sequence>
<evidence type="ECO:0000313" key="6">
    <source>
        <dbReference type="EMBL" id="KAG6410515.1"/>
    </source>
</evidence>
<evidence type="ECO:0000313" key="7">
    <source>
        <dbReference type="Proteomes" id="UP000298416"/>
    </source>
</evidence>
<reference evidence="6" key="1">
    <citation type="submission" date="2018-01" db="EMBL/GenBank/DDBJ databases">
        <authorList>
            <person name="Mao J.F."/>
        </authorList>
    </citation>
    <scope>NUCLEOTIDE SEQUENCE</scope>
    <source>
        <strain evidence="6">Huo1</strain>
        <tissue evidence="6">Leaf</tissue>
    </source>
</reference>
<dbReference type="InterPro" id="IPR059002">
    <property type="entry name" value="IBH1_N"/>
</dbReference>
<gene>
    <name evidence="6" type="ORF">SASPL_128576</name>
</gene>
<keyword evidence="3" id="KW-0804">Transcription</keyword>
<evidence type="ECO:0000256" key="3">
    <source>
        <dbReference type="ARBA" id="ARBA00023163"/>
    </source>
</evidence>
<dbReference type="AlphaFoldDB" id="A0A8X8XBJ4"/>
<dbReference type="EMBL" id="PNBA02000010">
    <property type="protein sequence ID" value="KAG6410515.1"/>
    <property type="molecule type" value="Genomic_DNA"/>
</dbReference>
<keyword evidence="4" id="KW-0539">Nucleus</keyword>
<evidence type="ECO:0000256" key="2">
    <source>
        <dbReference type="ARBA" id="ARBA00023015"/>
    </source>
</evidence>
<reference evidence="6" key="2">
    <citation type="submission" date="2020-08" db="EMBL/GenBank/DDBJ databases">
        <title>Plant Genome Project.</title>
        <authorList>
            <person name="Zhang R.-G."/>
        </authorList>
    </citation>
    <scope>NUCLEOTIDE SEQUENCE</scope>
    <source>
        <strain evidence="6">Huo1</strain>
        <tissue evidence="6">Leaf</tissue>
    </source>
</reference>
<feature type="domain" description="IBH1-like N-terminal" evidence="5">
    <location>
        <begin position="11"/>
        <end position="71"/>
    </location>
</feature>
<dbReference type="GO" id="GO:0046983">
    <property type="term" value="F:protein dimerization activity"/>
    <property type="evidence" value="ECO:0007669"/>
    <property type="project" value="InterPro"/>
</dbReference>
<evidence type="ECO:0000256" key="1">
    <source>
        <dbReference type="ARBA" id="ARBA00004123"/>
    </source>
</evidence>
<dbReference type="PANTHER" id="PTHR33124:SF5">
    <property type="entry name" value="TRANSCRIPTION FACTOR IBH1-LIKE 1"/>
    <property type="match status" value="1"/>
</dbReference>
<dbReference type="SUPFAM" id="SSF47459">
    <property type="entry name" value="HLH, helix-loop-helix DNA-binding domain"/>
    <property type="match status" value="1"/>
</dbReference>
<dbReference type="InterPro" id="IPR044660">
    <property type="entry name" value="IBH1-like"/>
</dbReference>
<comment type="caution">
    <text evidence="6">The sequence shown here is derived from an EMBL/GenBank/DDBJ whole genome shotgun (WGS) entry which is preliminary data.</text>
</comment>
<name>A0A8X8XBJ4_SALSN</name>
<dbReference type="GO" id="GO:0005634">
    <property type="term" value="C:nucleus"/>
    <property type="evidence" value="ECO:0007669"/>
    <property type="project" value="UniProtKB-SubCell"/>
</dbReference>
<dbReference type="Proteomes" id="UP000298416">
    <property type="component" value="Unassembled WGS sequence"/>
</dbReference>
<accession>A0A8X8XBJ4</accession>
<protein>
    <recommendedName>
        <fullName evidence="5">IBH1-like N-terminal domain-containing protein</fullName>
    </recommendedName>
</protein>
<organism evidence="6">
    <name type="scientific">Salvia splendens</name>
    <name type="common">Scarlet sage</name>
    <dbReference type="NCBI Taxonomy" id="180675"/>
    <lineage>
        <taxon>Eukaryota</taxon>
        <taxon>Viridiplantae</taxon>
        <taxon>Streptophyta</taxon>
        <taxon>Embryophyta</taxon>
        <taxon>Tracheophyta</taxon>
        <taxon>Spermatophyta</taxon>
        <taxon>Magnoliopsida</taxon>
        <taxon>eudicotyledons</taxon>
        <taxon>Gunneridae</taxon>
        <taxon>Pentapetalae</taxon>
        <taxon>asterids</taxon>
        <taxon>lamiids</taxon>
        <taxon>Lamiales</taxon>
        <taxon>Lamiaceae</taxon>
        <taxon>Nepetoideae</taxon>
        <taxon>Mentheae</taxon>
        <taxon>Salviinae</taxon>
        <taxon>Salvia</taxon>
        <taxon>Salvia subgen. Calosphace</taxon>
        <taxon>core Calosphace</taxon>
    </lineage>
</organism>
<keyword evidence="2" id="KW-0805">Transcription regulation</keyword>
<dbReference type="Pfam" id="PF26576">
    <property type="entry name" value="IBH1_N"/>
    <property type="match status" value="1"/>
</dbReference>
<proteinExistence type="predicted"/>
<evidence type="ECO:0000259" key="5">
    <source>
        <dbReference type="Pfam" id="PF26576"/>
    </source>
</evidence>
<comment type="subcellular location">
    <subcellularLocation>
        <location evidence="1">Nucleus</location>
    </subcellularLocation>
</comment>
<dbReference type="PANTHER" id="PTHR33124">
    <property type="entry name" value="TRANSCRIPTION FACTOR IBH1-LIKE 1"/>
    <property type="match status" value="1"/>
</dbReference>